<dbReference type="PANTHER" id="PTHR13723:SF278">
    <property type="entry name" value="ADAM METALLOPEPTIDASE WITH THROMBOSPONDIN TYPE 1 MOTIF A, ISOFORM B"/>
    <property type="match status" value="1"/>
</dbReference>
<keyword evidence="5 15" id="KW-0479">Metal-binding</keyword>
<keyword evidence="8" id="KW-0378">Hydrolase</keyword>
<keyword evidence="6" id="KW-0732">Signal</keyword>
<evidence type="ECO:0000256" key="15">
    <source>
        <dbReference type="PIRSR" id="PIRSR613273-2"/>
    </source>
</evidence>
<keyword evidence="23" id="KW-1185">Reference proteome</keyword>
<feature type="coiled-coil region" evidence="18">
    <location>
        <begin position="1103"/>
        <end position="1137"/>
    </location>
</feature>
<keyword evidence="3" id="KW-0272">Extracellular matrix</keyword>
<feature type="disulfide bond" evidence="16">
    <location>
        <begin position="368"/>
        <end position="397"/>
    </location>
</feature>
<keyword evidence="2" id="KW-0964">Secreted</keyword>
<evidence type="ECO:0000256" key="14">
    <source>
        <dbReference type="PIRSR" id="PIRSR613273-1"/>
    </source>
</evidence>
<feature type="domain" description="Peptidase M12B" evidence="20">
    <location>
        <begin position="208"/>
        <end position="418"/>
    </location>
</feature>
<keyword evidence="7" id="KW-0677">Repeat</keyword>
<evidence type="ECO:0000313" key="22">
    <source>
        <dbReference type="EMBL" id="GFU38420.1"/>
    </source>
</evidence>
<dbReference type="SUPFAM" id="SSF82895">
    <property type="entry name" value="TSP-1 type 1 repeat"/>
    <property type="match status" value="12"/>
</dbReference>
<keyword evidence="10" id="KW-0084">Basement membrane</keyword>
<feature type="binding site" evidence="15 17">
    <location>
        <position position="356"/>
    </location>
    <ligand>
        <name>Zn(2+)</name>
        <dbReference type="ChEBI" id="CHEBI:29105"/>
        <note>catalytic</note>
    </ligand>
</feature>
<feature type="binding site" evidence="15">
    <location>
        <position position="413"/>
    </location>
    <ligand>
        <name>Ca(2+)</name>
        <dbReference type="ChEBI" id="CHEBI:29108"/>
        <label>1</label>
    </ligand>
</feature>
<dbReference type="GO" id="GO:0005604">
    <property type="term" value="C:basement membrane"/>
    <property type="evidence" value="ECO:0007669"/>
    <property type="project" value="UniProtKB-SubCell"/>
</dbReference>
<proteinExistence type="predicted"/>
<keyword evidence="11" id="KW-0482">Metalloprotease</keyword>
<keyword evidence="9 15" id="KW-0862">Zinc</keyword>
<evidence type="ECO:0000313" key="23">
    <source>
        <dbReference type="Proteomes" id="UP000887013"/>
    </source>
</evidence>
<dbReference type="Gene3D" id="2.20.100.10">
    <property type="entry name" value="Thrombospondin type-1 (TSP1) repeat"/>
    <property type="match status" value="10"/>
</dbReference>
<evidence type="ECO:0000256" key="13">
    <source>
        <dbReference type="ARBA" id="ARBA00023180"/>
    </source>
</evidence>
<reference evidence="22" key="1">
    <citation type="submission" date="2020-08" db="EMBL/GenBank/DDBJ databases">
        <title>Multicomponent nature underlies the extraordinary mechanical properties of spider dragline silk.</title>
        <authorList>
            <person name="Kono N."/>
            <person name="Nakamura H."/>
            <person name="Mori M."/>
            <person name="Yoshida Y."/>
            <person name="Ohtoshi R."/>
            <person name="Malay A.D."/>
            <person name="Moran D.A.P."/>
            <person name="Tomita M."/>
            <person name="Numata K."/>
            <person name="Arakawa K."/>
        </authorList>
    </citation>
    <scope>NUCLEOTIDE SEQUENCE</scope>
</reference>
<keyword evidence="4" id="KW-0645">Protease</keyword>
<feature type="active site" evidence="14 17">
    <location>
        <position position="353"/>
    </location>
</feature>
<evidence type="ECO:0000256" key="16">
    <source>
        <dbReference type="PIRSR" id="PIRSR613273-3"/>
    </source>
</evidence>
<feature type="disulfide bond" evidence="16">
    <location>
        <begin position="443"/>
        <end position="465"/>
    </location>
</feature>
<comment type="cofactor">
    <cofactor evidence="15">
        <name>Zn(2+)</name>
        <dbReference type="ChEBI" id="CHEBI:29105"/>
    </cofactor>
    <text evidence="15">Binds 1 zinc ion per subunit.</text>
</comment>
<dbReference type="SMART" id="SM00209">
    <property type="entry name" value="TSP1"/>
    <property type="match status" value="13"/>
</dbReference>
<dbReference type="InterPro" id="IPR045371">
    <property type="entry name" value="ADAMTS_CR_3"/>
</dbReference>
<feature type="disulfide bond" evidence="16">
    <location>
        <begin position="283"/>
        <end position="336"/>
    </location>
</feature>
<dbReference type="GO" id="GO:0030198">
    <property type="term" value="P:extracellular matrix organization"/>
    <property type="evidence" value="ECO:0007669"/>
    <property type="project" value="InterPro"/>
</dbReference>
<dbReference type="FunFam" id="2.20.100.10:FF:000006">
    <property type="entry name" value="A disintegrin and metalloproteinase with thrombospondin motifs 1"/>
    <property type="match status" value="1"/>
</dbReference>
<protein>
    <submittedName>
        <fullName evidence="22">A disintegrin and metalloproteinase with thrombospondin motifs 9</fullName>
    </submittedName>
</protein>
<sequence>MISRSIRYTNCRHIPTDDNHRISVYPIRIDIHGQPYPHHLQFRRKGQATWHGKTRYKFQGYNRTWIIELQPYHHQHLKLNLTKFEARTIVQSGCYYKGRVRGETISSVKVSLCEGMTGDIHLSHGDYVIYPFSYNESSFQLHHLSLLQHPDPDRPWRPLLSEDIHFCDVKDEFLNHEKQASLLNRDDNSASNSSRPHIRKRRSESRELHLEVLVVADSQMANYHGPNLDHYILTLMSTVALIYKDPSIGNHINIAVVDIVVLNETADREIIHHIAPITLRKFCRWQHKHNSIDDRDPKHYDTAILITREDLCRFPGACDTLGLAQSGMVCDSESSCAIVEDNGLSAAFTIAHELGHVMSIPHDDDSKCSRFHAQKKKLHVMARMLDYNSHPWSWSECSRQYLTTFFDVGYGRCLMDKPGRNRLLLNDEFHQPPGQLYPRDAQCELVFGPKSRICPYMPECKRLWCTMDGDSTQGGCRTQHMPWADGTQCGESKRCHQGECIRFRPAGLTPIDGQWGRWQPFGTCSRTCGGGIQQAFRECDSPKPSNGGRYCTGIRVKYKSCNTQDCPPGSQDFRAQQCSEFNGRDINLPGVPHWSSKWVPQYSGIPAHEKCKLYCKINDSSSYFVLREKVVDGTSCDLGSFDICVNGKCEIAGCDHILHSKVSLDRCGVCGGSNDTCKEIKGYFNKKVDYGYHNVVMIPPGASNLRVIQESPDGSIDDNYIALKDPAEKYILNGDFMISMFPKTLSFHGTTIDYSGSHSVIEHINCSDTLTKDLFVQVLVVGKLQPPNISFSYTVPLSGTQLYTWKLATQYSECTRLCNGISSLKPICVRLSDQYPVNDNHCNDLSKPSLQKTRKCNQHCVLKWKDVSKIDCSAQCRRGMRHRIIKCMKEETSTKIAHAVPEEHCRHLGPKPSSTEKCPGSCLNSSWIYSDWSECSVSCGVGTQQRTYECRSAENTKQLEEHCDPSTKVVSKVCDQGPCPHWMVGNWTEYNFNDLEVLLNRFVYHSLIMEQLLKPERFDIDPTCSNAETKWRHWKKTFENFLGGIKTLTEENKLPLLSNYVTSNVYQFINDCTTYTGAIAILDSLFIKKRNVIFARHCLSTRNQQTEETVSEYLQVLNQLSKDCDFTDVKAEEYQKEYIRDAFIRGLKCPRIRQRLLENTSMTLDQAFEQARTLESAEVHAASYMGNSFPVQSAAMKTDDFSEETLATSAASSSSRSQKCFFCGNDLHSRTICPARDCSVTCGTGVKQRPYWCQHEDKYVDRRYCENDNIPISKDVCKPGDCFEWIVGPWEQCPVKCGNGTTHRIISCRSSSLQKVDESFCSALTRPSSSKSCSSGQSCSNSVVIKKKNPSQNRFKEWKPPHLRTLSDTNSIPEFNRAVWKEGTWSKCTSLCGEGVRRRTVTCHDSNDDSRLSLSYCDSKRKPKTTEKCIGRQCTHWETGEWSECSCDSKTRKRKVSCVIEKNKFGENECNMADKPHSSEDCECPHNIHFHHEENYSEWKTGPWAECSVSCGNGVKRRQVVCYNVFDGIESLDCDVHRKPSETYECNNGPCPDWSAEKWSECNVTCGNGTQVRSVYCFNDNGQVVPDDSCNILKKPKGEQTCFKQPCSEIKNEFKWIIGPWSQCSTTCGEGIEHRNVVCFSAQGHEEVEDKCPFPKPAIAQSCLLSICPSWKWSEWSQCPRSCGINEQYRLPHCIRGERIVNDNECFEAKPATERRQCKIPPECSFKWRKGVWSQCYASCGSTYKTREVVCVDNENNRVPEEFCSSLHRPKRKRKCILKACPYMWVAGQWSECSKTCDEGIRNRHVACHAVNEYGWIEPQEIESHFCGMVARQPKTLESCNYGNCSSKFIWKPDVWQPCKGPCQNAKQKRKLHCYSVKGTKVPNRKCNSSLKPKKKRRCSTSPECPPKSCVEIHDSQGKTADGNYQISIKGKLVIVYCHAMNTAYPREYINLRDRNYAVIHSTHLGNQYDTSERCHINNTARECDCNRQDFGYTVFSKIALNISSLKLITDDYTFSQTYHGRPVPYGTAGDCFKQPDCPQGMFFISLQGTGFLVAHDTNWISRSGLGQILIRRTMNDEVVKGKCGGYCDICIPDPEIGFAVDIS</sequence>
<dbReference type="SUPFAM" id="SSF55486">
    <property type="entry name" value="Metalloproteases ('zincins'), catalytic domain"/>
    <property type="match status" value="1"/>
</dbReference>
<feature type="binding site" evidence="15">
    <location>
        <position position="301"/>
    </location>
    <ligand>
        <name>Ca(2+)</name>
        <dbReference type="ChEBI" id="CHEBI:29108"/>
        <label>1</label>
    </ligand>
</feature>
<dbReference type="InterPro" id="IPR001590">
    <property type="entry name" value="Peptidase_M12B"/>
</dbReference>
<dbReference type="InterPro" id="IPR041645">
    <property type="entry name" value="ADAMTS_CR_2"/>
</dbReference>
<feature type="binding site" evidence="15 17">
    <location>
        <position position="352"/>
    </location>
    <ligand>
        <name>Zn(2+)</name>
        <dbReference type="ChEBI" id="CHEBI:29105"/>
        <note>catalytic</note>
    </ligand>
</feature>
<dbReference type="InterPro" id="IPR013273">
    <property type="entry name" value="ADAMTS/ADAMTS-like"/>
</dbReference>
<keyword evidence="18" id="KW-0175">Coiled coil</keyword>
<feature type="disulfide bond" evidence="16">
    <location>
        <begin position="489"/>
        <end position="500"/>
    </location>
</feature>
<dbReference type="PROSITE" id="PS50092">
    <property type="entry name" value="TSP1"/>
    <property type="match status" value="10"/>
</dbReference>
<feature type="disulfide bond" evidence="16">
    <location>
        <begin position="528"/>
        <end position="566"/>
    </location>
</feature>
<feature type="disulfide bond" evidence="16">
    <location>
        <begin position="312"/>
        <end position="318"/>
    </location>
</feature>
<feature type="binding site" evidence="15">
    <location>
        <position position="211"/>
    </location>
    <ligand>
        <name>Ca(2+)</name>
        <dbReference type="ChEBI" id="CHEBI:29108"/>
        <label>2</label>
    </ligand>
</feature>
<comment type="caution">
    <text evidence="17">Lacks conserved residue(s) required for the propagation of feature annotation.</text>
</comment>
<evidence type="ECO:0000256" key="17">
    <source>
        <dbReference type="PROSITE-ProRule" id="PRU00276"/>
    </source>
</evidence>
<dbReference type="FunFam" id="2.60.120.830:FF:000001">
    <property type="entry name" value="A disintegrin and metalloproteinase with thrombospondin motifs 1"/>
    <property type="match status" value="1"/>
</dbReference>
<evidence type="ECO:0000256" key="5">
    <source>
        <dbReference type="ARBA" id="ARBA00022723"/>
    </source>
</evidence>
<dbReference type="Pfam" id="PF01421">
    <property type="entry name" value="Reprolysin"/>
    <property type="match status" value="1"/>
</dbReference>
<dbReference type="InterPro" id="IPR050439">
    <property type="entry name" value="ADAMTS_ADAMTS-like"/>
</dbReference>
<feature type="disulfide bond" evidence="16">
    <location>
        <begin position="454"/>
        <end position="476"/>
    </location>
</feature>
<dbReference type="InterPro" id="IPR036383">
    <property type="entry name" value="TSP1_rpt_sf"/>
</dbReference>
<dbReference type="InterPro" id="IPR010294">
    <property type="entry name" value="ADAMTS_spacer1"/>
</dbReference>
<evidence type="ECO:0000256" key="2">
    <source>
        <dbReference type="ARBA" id="ARBA00022525"/>
    </source>
</evidence>
<gene>
    <name evidence="22" type="primary">ADAMTS9</name>
    <name evidence="22" type="ORF">NPIL_107871</name>
</gene>
<dbReference type="Pfam" id="PF00090">
    <property type="entry name" value="TSP_1"/>
    <property type="match status" value="2"/>
</dbReference>
<evidence type="ECO:0000256" key="3">
    <source>
        <dbReference type="ARBA" id="ARBA00022530"/>
    </source>
</evidence>
<feature type="domain" description="GON" evidence="21">
    <location>
        <begin position="1906"/>
        <end position="2104"/>
    </location>
</feature>
<feature type="binding site" evidence="15">
    <location>
        <position position="416"/>
    </location>
    <ligand>
        <name>Ca(2+)</name>
        <dbReference type="ChEBI" id="CHEBI:29108"/>
        <label>1</label>
    </ligand>
</feature>
<dbReference type="Pfam" id="PF19236">
    <property type="entry name" value="ADAMTS_CR_3"/>
    <property type="match status" value="1"/>
</dbReference>
<evidence type="ECO:0000256" key="4">
    <source>
        <dbReference type="ARBA" id="ARBA00022670"/>
    </source>
</evidence>
<dbReference type="PROSITE" id="PS50215">
    <property type="entry name" value="ADAM_MEPRO"/>
    <property type="match status" value="1"/>
</dbReference>
<evidence type="ECO:0000256" key="7">
    <source>
        <dbReference type="ARBA" id="ARBA00022737"/>
    </source>
</evidence>
<dbReference type="PRINTS" id="PR01857">
    <property type="entry name" value="ADAMTSFAMILY"/>
</dbReference>
<evidence type="ECO:0000256" key="8">
    <source>
        <dbReference type="ARBA" id="ARBA00022801"/>
    </source>
</evidence>
<dbReference type="InterPro" id="IPR024079">
    <property type="entry name" value="MetalloPept_cat_dom_sf"/>
</dbReference>
<feature type="disulfide bond" evidence="16">
    <location>
        <begin position="460"/>
        <end position="495"/>
    </location>
</feature>
<dbReference type="InterPro" id="IPR000884">
    <property type="entry name" value="TSP1_rpt"/>
</dbReference>
<keyword evidence="15" id="KW-0106">Calcium</keyword>
<feature type="binding site" evidence="15">
    <location>
        <position position="294"/>
    </location>
    <ligand>
        <name>Ca(2+)</name>
        <dbReference type="ChEBI" id="CHEBI:29108"/>
        <label>2</label>
    </ligand>
</feature>
<dbReference type="Proteomes" id="UP000887013">
    <property type="component" value="Unassembled WGS sequence"/>
</dbReference>
<dbReference type="CDD" id="cd04273">
    <property type="entry name" value="ZnMc_ADAMTS_like"/>
    <property type="match status" value="1"/>
</dbReference>
<dbReference type="GO" id="GO:0004222">
    <property type="term" value="F:metalloendopeptidase activity"/>
    <property type="evidence" value="ECO:0007669"/>
    <property type="project" value="InterPro"/>
</dbReference>
<evidence type="ECO:0000256" key="12">
    <source>
        <dbReference type="ARBA" id="ARBA00023157"/>
    </source>
</evidence>
<evidence type="ECO:0000259" key="21">
    <source>
        <dbReference type="PROSITE" id="PS51046"/>
    </source>
</evidence>
<feature type="binding site" evidence="15">
    <location>
        <position position="294"/>
    </location>
    <ligand>
        <name>Ca(2+)</name>
        <dbReference type="ChEBI" id="CHEBI:29108"/>
        <label>1</label>
    </ligand>
</feature>
<keyword evidence="12 16" id="KW-1015">Disulfide bond</keyword>
<evidence type="ECO:0000256" key="6">
    <source>
        <dbReference type="ARBA" id="ARBA00022729"/>
    </source>
</evidence>
<dbReference type="GO" id="GO:0006508">
    <property type="term" value="P:proteolysis"/>
    <property type="evidence" value="ECO:0007669"/>
    <property type="project" value="UniProtKB-KW"/>
</dbReference>
<feature type="binding site" evidence="15">
    <location>
        <position position="211"/>
    </location>
    <ligand>
        <name>Ca(2+)</name>
        <dbReference type="ChEBI" id="CHEBI:29108"/>
        <label>1</label>
    </ligand>
</feature>
<dbReference type="Gene3D" id="3.40.390.10">
    <property type="entry name" value="Collagenase (Catalytic Domain)"/>
    <property type="match status" value="1"/>
</dbReference>
<feature type="disulfide bond" evidence="16">
    <location>
        <begin position="539"/>
        <end position="551"/>
    </location>
</feature>
<keyword evidence="13" id="KW-0325">Glycoprotein</keyword>
<dbReference type="GO" id="GO:0008270">
    <property type="term" value="F:zinc ion binding"/>
    <property type="evidence" value="ECO:0007669"/>
    <property type="project" value="InterPro"/>
</dbReference>
<organism evidence="22 23">
    <name type="scientific">Nephila pilipes</name>
    <name type="common">Giant wood spider</name>
    <name type="synonym">Nephila maculata</name>
    <dbReference type="NCBI Taxonomy" id="299642"/>
    <lineage>
        <taxon>Eukaryota</taxon>
        <taxon>Metazoa</taxon>
        <taxon>Ecdysozoa</taxon>
        <taxon>Arthropoda</taxon>
        <taxon>Chelicerata</taxon>
        <taxon>Arachnida</taxon>
        <taxon>Araneae</taxon>
        <taxon>Araneomorphae</taxon>
        <taxon>Entelegynae</taxon>
        <taxon>Araneoidea</taxon>
        <taxon>Nephilidae</taxon>
        <taxon>Nephila</taxon>
    </lineage>
</organism>
<dbReference type="PANTHER" id="PTHR13723">
    <property type="entry name" value="ADAMTS A DISINTEGRIN AND METALLOPROTEASE WITH THROMBOSPONDIN MOTIFS PROTEASE"/>
    <property type="match status" value="1"/>
</dbReference>
<dbReference type="OrthoDB" id="412680at2759"/>
<dbReference type="Gene3D" id="2.60.120.830">
    <property type="match status" value="1"/>
</dbReference>
<evidence type="ECO:0000259" key="20">
    <source>
        <dbReference type="PROSITE" id="PS50215"/>
    </source>
</evidence>
<evidence type="ECO:0000256" key="19">
    <source>
        <dbReference type="SAM" id="MobiDB-lite"/>
    </source>
</evidence>
<feature type="binding site" description="in inhibited form" evidence="15">
    <location>
        <position position="167"/>
    </location>
    <ligand>
        <name>Zn(2+)</name>
        <dbReference type="ChEBI" id="CHEBI:29105"/>
        <note>catalytic</note>
    </ligand>
</feature>
<feature type="disulfide bond" evidence="16">
    <location>
        <begin position="524"/>
        <end position="561"/>
    </location>
</feature>
<dbReference type="Pfam" id="PF17771">
    <property type="entry name" value="ADAMTS_CR_2"/>
    <property type="match status" value="1"/>
</dbReference>
<accession>A0A8X6USH9</accession>
<feature type="binding site" evidence="15 17">
    <location>
        <position position="362"/>
    </location>
    <ligand>
        <name>Zn(2+)</name>
        <dbReference type="ChEBI" id="CHEBI:29105"/>
        <note>catalytic</note>
    </ligand>
</feature>
<evidence type="ECO:0000256" key="9">
    <source>
        <dbReference type="ARBA" id="ARBA00022833"/>
    </source>
</evidence>
<name>A0A8X6USH9_NEPPI</name>
<evidence type="ECO:0000256" key="1">
    <source>
        <dbReference type="ARBA" id="ARBA00004302"/>
    </source>
</evidence>
<feature type="region of interest" description="Disordered" evidence="19">
    <location>
        <begin position="184"/>
        <end position="203"/>
    </location>
</feature>
<dbReference type="Pfam" id="PF19030">
    <property type="entry name" value="TSP1_ADAMTS"/>
    <property type="match status" value="8"/>
</dbReference>
<dbReference type="Pfam" id="PF08685">
    <property type="entry name" value="GON"/>
    <property type="match status" value="1"/>
</dbReference>
<evidence type="ECO:0000256" key="11">
    <source>
        <dbReference type="ARBA" id="ARBA00023049"/>
    </source>
</evidence>
<dbReference type="EMBL" id="BMAW01084364">
    <property type="protein sequence ID" value="GFU38420.1"/>
    <property type="molecule type" value="Genomic_DNA"/>
</dbReference>
<dbReference type="FunFam" id="2.20.100.10:FF:000005">
    <property type="entry name" value="ADAM metallopeptidase with thrombospondin type 1 motif 9"/>
    <property type="match status" value="4"/>
</dbReference>
<comment type="caution">
    <text evidence="22">The sequence shown here is derived from an EMBL/GenBank/DDBJ whole genome shotgun (WGS) entry which is preliminary data.</text>
</comment>
<dbReference type="Gene3D" id="3.40.1620.60">
    <property type="match status" value="1"/>
</dbReference>
<comment type="subcellular location">
    <subcellularLocation>
        <location evidence="1">Secreted</location>
        <location evidence="1">Extracellular space</location>
        <location evidence="1">Extracellular matrix</location>
        <location evidence="1">Basement membrane</location>
    </subcellularLocation>
</comment>
<evidence type="ECO:0000256" key="10">
    <source>
        <dbReference type="ARBA" id="ARBA00022869"/>
    </source>
</evidence>
<dbReference type="PROSITE" id="PS51046">
    <property type="entry name" value="GON"/>
    <property type="match status" value="1"/>
</dbReference>
<dbReference type="Pfam" id="PF05986">
    <property type="entry name" value="ADAMTS_spacer1"/>
    <property type="match status" value="1"/>
</dbReference>
<feature type="binding site" evidence="15">
    <location>
        <position position="416"/>
    </location>
    <ligand>
        <name>Ca(2+)</name>
        <dbReference type="ChEBI" id="CHEBI:29108"/>
        <label>2</label>
    </ligand>
</feature>
<dbReference type="FunFam" id="3.40.390.10:FF:000001">
    <property type="entry name" value="A disintegrin and metalloproteinase with thrombospondin motifs 1"/>
    <property type="match status" value="1"/>
</dbReference>
<feature type="disulfide bond" evidence="16">
    <location>
        <begin position="330"/>
        <end position="413"/>
    </location>
</feature>
<evidence type="ECO:0000256" key="18">
    <source>
        <dbReference type="SAM" id="Coils"/>
    </source>
</evidence>
<dbReference type="InterPro" id="IPR012314">
    <property type="entry name" value="Pept_M12B_GON-ADAMTSs"/>
</dbReference>